<dbReference type="Gene3D" id="1.20.1280.290">
    <property type="match status" value="1"/>
</dbReference>
<dbReference type="Proteomes" id="UP000290013">
    <property type="component" value="Chromosome"/>
</dbReference>
<organism evidence="2 3">
    <name type="scientific">Chryseobacterium taihuense</name>
    <dbReference type="NCBI Taxonomy" id="1141221"/>
    <lineage>
        <taxon>Bacteria</taxon>
        <taxon>Pseudomonadati</taxon>
        <taxon>Bacteroidota</taxon>
        <taxon>Flavobacteriia</taxon>
        <taxon>Flavobacteriales</taxon>
        <taxon>Weeksellaceae</taxon>
        <taxon>Chryseobacterium group</taxon>
        <taxon>Chryseobacterium</taxon>
    </lineage>
</organism>
<dbReference type="KEGG" id="ctai:NCTC12078_00732"/>
<keyword evidence="1" id="KW-0472">Membrane</keyword>
<proteinExistence type="predicted"/>
<sequence length="91" mass="10187">MNVDILGLIAGGLTSIASMPQLIKVIKTRNVEDLSWLMLVILITGLSLWVWYGILQNELPIILSNAFAVLVNVSLLSCYLLFRDKNKDEKL</sequence>
<dbReference type="EMBL" id="LR215974">
    <property type="protein sequence ID" value="VFB02752.1"/>
    <property type="molecule type" value="Genomic_DNA"/>
</dbReference>
<evidence type="ECO:0000313" key="3">
    <source>
        <dbReference type="Proteomes" id="UP000290013"/>
    </source>
</evidence>
<dbReference type="AlphaFoldDB" id="A0A4U8W9B4"/>
<keyword evidence="1" id="KW-1133">Transmembrane helix</keyword>
<dbReference type="InterPro" id="IPR047662">
    <property type="entry name" value="SemiSWEET"/>
</dbReference>
<dbReference type="GO" id="GO:0051119">
    <property type="term" value="F:sugar transmembrane transporter activity"/>
    <property type="evidence" value="ECO:0007669"/>
    <property type="project" value="InterPro"/>
</dbReference>
<accession>A0A4U8W9B4</accession>
<reference evidence="2 3" key="1">
    <citation type="submission" date="2019-02" db="EMBL/GenBank/DDBJ databases">
        <authorList>
            <consortium name="Pathogen Informatics"/>
        </authorList>
    </citation>
    <scope>NUCLEOTIDE SEQUENCE [LARGE SCALE GENOMIC DNA]</scope>
    <source>
        <strain evidence="2 3">3012STDY6944375</strain>
    </source>
</reference>
<gene>
    <name evidence="2" type="ORF">NCTC12078_00732</name>
</gene>
<dbReference type="InterPro" id="IPR004316">
    <property type="entry name" value="SWEET_rpt"/>
</dbReference>
<dbReference type="NCBIfam" id="NF037968">
    <property type="entry name" value="SemiSWEET_2"/>
    <property type="match status" value="1"/>
</dbReference>
<name>A0A4U8W9B4_9FLAO</name>
<protein>
    <submittedName>
        <fullName evidence="2">MtN3/saliva family</fullName>
    </submittedName>
</protein>
<dbReference type="GO" id="GO:0016020">
    <property type="term" value="C:membrane"/>
    <property type="evidence" value="ECO:0007669"/>
    <property type="project" value="UniProtKB-SubCell"/>
</dbReference>
<evidence type="ECO:0000313" key="2">
    <source>
        <dbReference type="EMBL" id="VFB02752.1"/>
    </source>
</evidence>
<feature type="transmembrane region" description="Helical" evidence="1">
    <location>
        <begin position="6"/>
        <end position="23"/>
    </location>
</feature>
<feature type="transmembrane region" description="Helical" evidence="1">
    <location>
        <begin position="35"/>
        <end position="55"/>
    </location>
</feature>
<evidence type="ECO:0000256" key="1">
    <source>
        <dbReference type="SAM" id="Phobius"/>
    </source>
</evidence>
<feature type="transmembrane region" description="Helical" evidence="1">
    <location>
        <begin position="61"/>
        <end position="82"/>
    </location>
</feature>
<keyword evidence="1" id="KW-0812">Transmembrane</keyword>
<dbReference type="Pfam" id="PF03083">
    <property type="entry name" value="MtN3_slv"/>
    <property type="match status" value="1"/>
</dbReference>
<dbReference type="RefSeq" id="WP_130913516.1">
    <property type="nucleotide sequence ID" value="NZ_LR215974.1"/>
</dbReference>